<name>A0A146K1K7_9EUKA</name>
<organism evidence="1">
    <name type="scientific">Trepomonas sp. PC1</name>
    <dbReference type="NCBI Taxonomy" id="1076344"/>
    <lineage>
        <taxon>Eukaryota</taxon>
        <taxon>Metamonada</taxon>
        <taxon>Diplomonadida</taxon>
        <taxon>Hexamitidae</taxon>
        <taxon>Hexamitinae</taxon>
        <taxon>Trepomonas</taxon>
    </lineage>
</organism>
<feature type="non-terminal residue" evidence="1">
    <location>
        <position position="1"/>
    </location>
</feature>
<protein>
    <submittedName>
        <fullName evidence="1">Uncharacterized protein</fullName>
    </submittedName>
</protein>
<accession>A0A146K1K7</accession>
<dbReference type="EMBL" id="GDID01005806">
    <property type="protein sequence ID" value="JAP90800.1"/>
    <property type="molecule type" value="Transcribed_RNA"/>
</dbReference>
<gene>
    <name evidence="1" type="ORF">TPC1_17793</name>
</gene>
<reference evidence="1" key="1">
    <citation type="submission" date="2015-07" db="EMBL/GenBank/DDBJ databases">
        <title>Adaptation to a free-living lifestyle via gene acquisitions in the diplomonad Trepomonas sp. PC1.</title>
        <authorList>
            <person name="Xu F."/>
            <person name="Jerlstrom-Hultqvist J."/>
            <person name="Kolisko M."/>
            <person name="Simpson A.G.B."/>
            <person name="Roger A.J."/>
            <person name="Svard S.G."/>
            <person name="Andersson J.O."/>
        </authorList>
    </citation>
    <scope>NUCLEOTIDE SEQUENCE</scope>
    <source>
        <strain evidence="1">PC1</strain>
    </source>
</reference>
<dbReference type="AlphaFoldDB" id="A0A146K1K7"/>
<proteinExistence type="predicted"/>
<sequence length="188" mass="21876">KDFEKAFINKVEQLTKQQCYTVQEAFQQWQKIPEQMKQGFWVDVGKMSGLSGKQAHDKFHNKWSKQFFSDIGAYKSQIKTMIFGNQDLNASQLVTEIQAKINVQFHYQTLYQFVNYQLGKMKSPDMVCLAPMNKMNSCPSLVEEDDSTVQLFSLKQSFTQQPTIEGRSQKQSNQDLEMLDELFKKMGQ</sequence>
<evidence type="ECO:0000313" key="1">
    <source>
        <dbReference type="EMBL" id="JAP90800.1"/>
    </source>
</evidence>